<dbReference type="InterPro" id="IPR035906">
    <property type="entry name" value="MetI-like_sf"/>
</dbReference>
<dbReference type="InterPro" id="IPR000515">
    <property type="entry name" value="MetI-like"/>
</dbReference>
<keyword evidence="2 7" id="KW-0813">Transport</keyword>
<organism evidence="9 10">
    <name type="scientific">Mycoplasmopsis agassizii</name>
    <dbReference type="NCBI Taxonomy" id="33922"/>
    <lineage>
        <taxon>Bacteria</taxon>
        <taxon>Bacillati</taxon>
        <taxon>Mycoplasmatota</taxon>
        <taxon>Mycoplasmoidales</taxon>
        <taxon>Metamycoplasmataceae</taxon>
        <taxon>Mycoplasmopsis</taxon>
    </lineage>
</organism>
<name>A0ABX4H686_9BACT</name>
<evidence type="ECO:0000256" key="7">
    <source>
        <dbReference type="RuleBase" id="RU363032"/>
    </source>
</evidence>
<dbReference type="PROSITE" id="PS50928">
    <property type="entry name" value="ABC_TM1"/>
    <property type="match status" value="1"/>
</dbReference>
<evidence type="ECO:0000256" key="2">
    <source>
        <dbReference type="ARBA" id="ARBA00022448"/>
    </source>
</evidence>
<dbReference type="Proteomes" id="UP000217033">
    <property type="component" value="Unassembled WGS sequence"/>
</dbReference>
<comment type="subcellular location">
    <subcellularLocation>
        <location evidence="1 7">Cell membrane</location>
        <topology evidence="1 7">Multi-pass membrane protein</topology>
    </subcellularLocation>
</comment>
<reference evidence="9" key="1">
    <citation type="submission" date="2017-08" db="EMBL/GenBank/DDBJ databases">
        <authorList>
            <person name="Alvarez-Ponce D."/>
            <person name="Weitzman C.L."/>
            <person name="Tillett R.L."/>
            <person name="Sandmeier F.C."/>
            <person name="Tracy C.R."/>
        </authorList>
    </citation>
    <scope>NUCLEOTIDE SEQUENCE [LARGE SCALE GENOMIC DNA]</scope>
    <source>
        <strain evidence="9">PS6</strain>
    </source>
</reference>
<comment type="caution">
    <text evidence="9">The sequence shown here is derived from an EMBL/GenBank/DDBJ whole genome shotgun (WGS) entry which is preliminary data.</text>
</comment>
<comment type="similarity">
    <text evidence="7">Belongs to the binding-protein-dependent transport system permease family.</text>
</comment>
<keyword evidence="3" id="KW-1003">Cell membrane</keyword>
<feature type="transmembrane region" description="Helical" evidence="7">
    <location>
        <begin position="283"/>
        <end position="303"/>
    </location>
</feature>
<gene>
    <name evidence="9" type="ORF">CJF60_01860</name>
</gene>
<feature type="transmembrane region" description="Helical" evidence="7">
    <location>
        <begin position="46"/>
        <end position="70"/>
    </location>
</feature>
<dbReference type="PANTHER" id="PTHR43744:SF12">
    <property type="entry name" value="ABC TRANSPORTER PERMEASE PROTEIN MG189-RELATED"/>
    <property type="match status" value="1"/>
</dbReference>
<feature type="transmembrane region" description="Helical" evidence="7">
    <location>
        <begin position="144"/>
        <end position="164"/>
    </location>
</feature>
<dbReference type="Gene3D" id="1.10.3720.10">
    <property type="entry name" value="MetI-like"/>
    <property type="match status" value="1"/>
</dbReference>
<evidence type="ECO:0000256" key="6">
    <source>
        <dbReference type="ARBA" id="ARBA00023136"/>
    </source>
</evidence>
<keyword evidence="4 7" id="KW-0812">Transmembrane</keyword>
<feature type="transmembrane region" description="Helical" evidence="7">
    <location>
        <begin position="184"/>
        <end position="204"/>
    </location>
</feature>
<feature type="domain" description="ABC transmembrane type-1" evidence="8">
    <location>
        <begin position="109"/>
        <end position="303"/>
    </location>
</feature>
<feature type="transmembrane region" description="Helical" evidence="7">
    <location>
        <begin position="108"/>
        <end position="132"/>
    </location>
</feature>
<evidence type="ECO:0000256" key="5">
    <source>
        <dbReference type="ARBA" id="ARBA00022989"/>
    </source>
</evidence>
<sequence length="316" mass="36183">MFENLNSWSKKIKNNLKPENIKNNVLNSYSNLINFIKSYRFHYTQLFTLLKILIIIVVSIFVIFPIYYLIAFSFFTNAQATSNEASFVSNNFSFDAYTQAFNNGYLSAFLYSFIFVAIVVFLRLIILILGAYGLTLLSKKIRNIVFTFFIVFASIPEITLHIGFLYQATEFNWSTGMNVLNALIFPNLFSIFITLIFVQAFQSIEAQKKAMAKLDNLSWFNRIRVIYLPNLKSSIWISIFFSIIFSWNSFIWPSIILAGSEIKVLAIWFRLSGSISANLNLQNVVAAGAVLSLLPIVIFYFVFSKKINKISATIAN</sequence>
<protein>
    <submittedName>
        <fullName evidence="9">Carbohydrate ABC transporter permease</fullName>
    </submittedName>
</protein>
<keyword evidence="6 7" id="KW-0472">Membrane</keyword>
<evidence type="ECO:0000256" key="3">
    <source>
        <dbReference type="ARBA" id="ARBA00022475"/>
    </source>
</evidence>
<dbReference type="SUPFAM" id="SSF161098">
    <property type="entry name" value="MetI-like"/>
    <property type="match status" value="1"/>
</dbReference>
<dbReference type="PANTHER" id="PTHR43744">
    <property type="entry name" value="ABC TRANSPORTER PERMEASE PROTEIN MG189-RELATED-RELATED"/>
    <property type="match status" value="1"/>
</dbReference>
<evidence type="ECO:0000256" key="1">
    <source>
        <dbReference type="ARBA" id="ARBA00004651"/>
    </source>
</evidence>
<dbReference type="Pfam" id="PF00528">
    <property type="entry name" value="BPD_transp_1"/>
    <property type="match status" value="1"/>
</dbReference>
<keyword evidence="10" id="KW-1185">Reference proteome</keyword>
<accession>A0ABX4H686</accession>
<keyword evidence="5 7" id="KW-1133">Transmembrane helix</keyword>
<evidence type="ECO:0000259" key="8">
    <source>
        <dbReference type="PROSITE" id="PS50928"/>
    </source>
</evidence>
<evidence type="ECO:0000313" key="10">
    <source>
        <dbReference type="Proteomes" id="UP000217033"/>
    </source>
</evidence>
<dbReference type="EMBL" id="NQMN01000001">
    <property type="protein sequence ID" value="PAF55416.1"/>
    <property type="molecule type" value="Genomic_DNA"/>
</dbReference>
<evidence type="ECO:0000256" key="4">
    <source>
        <dbReference type="ARBA" id="ARBA00022692"/>
    </source>
</evidence>
<proteinExistence type="inferred from homology"/>
<feature type="transmembrane region" description="Helical" evidence="7">
    <location>
        <begin position="225"/>
        <end position="245"/>
    </location>
</feature>
<evidence type="ECO:0000313" key="9">
    <source>
        <dbReference type="EMBL" id="PAF55416.1"/>
    </source>
</evidence>